<sequence length="421" mass="47807">MSLLEKLTRRDCDELDHSMVRRSPEEILELKADIEAAGAVLASRHASRDETELQLIDAAIEENRARSAKFGWRKLALSMPSLWSSIAAHISSSRCHPDPALIKLWVSRSGTRPISFSIKELIGIEDFASEDAQDCCRTIIRHFIPAYPRLERVQLHFSYCRMATGLDKLPEDTVLTSLLELDVHREYWNPGDAKELPRLLSVPNLERLIWCSKNSLFKPLAMNANITVRFEGHPPDPPHHDSELIHLPELVEFALTVCASLKGLLDRIVAPALVDLRIIPFDKYPFFESLTAWPFWIEEEVLGMLQRSKCVLETLEVRDGQLSFKQLGNLIMAAGPFLKNLYIANEPSTMPCVDVLVLEALRPGRDGQCLCPKLETLILWSWFHASDGLLSKMVKERRRDHGSMSGTEKWSPSSCFSRTMR</sequence>
<dbReference type="OrthoDB" id="3253362at2759"/>
<dbReference type="AlphaFoldDB" id="A0A0D7B472"/>
<feature type="region of interest" description="Disordered" evidence="1">
    <location>
        <begin position="400"/>
        <end position="421"/>
    </location>
</feature>
<evidence type="ECO:0008006" key="4">
    <source>
        <dbReference type="Google" id="ProtNLM"/>
    </source>
</evidence>
<dbReference type="EMBL" id="KN880609">
    <property type="protein sequence ID" value="KIY64984.1"/>
    <property type="molecule type" value="Genomic_DNA"/>
</dbReference>
<dbReference type="Proteomes" id="UP000054007">
    <property type="component" value="Unassembled WGS sequence"/>
</dbReference>
<reference evidence="2 3" key="1">
    <citation type="journal article" date="2015" name="Fungal Genet. Biol.">
        <title>Evolution of novel wood decay mechanisms in Agaricales revealed by the genome sequences of Fistulina hepatica and Cylindrobasidium torrendii.</title>
        <authorList>
            <person name="Floudas D."/>
            <person name="Held B.W."/>
            <person name="Riley R."/>
            <person name="Nagy L.G."/>
            <person name="Koehler G."/>
            <person name="Ransdell A.S."/>
            <person name="Younus H."/>
            <person name="Chow J."/>
            <person name="Chiniquy J."/>
            <person name="Lipzen A."/>
            <person name="Tritt A."/>
            <person name="Sun H."/>
            <person name="Haridas S."/>
            <person name="LaButti K."/>
            <person name="Ohm R.A."/>
            <person name="Kues U."/>
            <person name="Blanchette R.A."/>
            <person name="Grigoriev I.V."/>
            <person name="Minto R.E."/>
            <person name="Hibbett D.S."/>
        </authorList>
    </citation>
    <scope>NUCLEOTIDE SEQUENCE [LARGE SCALE GENOMIC DNA]</scope>
    <source>
        <strain evidence="2 3">FP15055 ss-10</strain>
    </source>
</reference>
<evidence type="ECO:0000313" key="3">
    <source>
        <dbReference type="Proteomes" id="UP000054007"/>
    </source>
</evidence>
<gene>
    <name evidence="2" type="ORF">CYLTODRAFT_445629</name>
</gene>
<keyword evidence="3" id="KW-1185">Reference proteome</keyword>
<organism evidence="2 3">
    <name type="scientific">Cylindrobasidium torrendii FP15055 ss-10</name>
    <dbReference type="NCBI Taxonomy" id="1314674"/>
    <lineage>
        <taxon>Eukaryota</taxon>
        <taxon>Fungi</taxon>
        <taxon>Dikarya</taxon>
        <taxon>Basidiomycota</taxon>
        <taxon>Agaricomycotina</taxon>
        <taxon>Agaricomycetes</taxon>
        <taxon>Agaricomycetidae</taxon>
        <taxon>Agaricales</taxon>
        <taxon>Marasmiineae</taxon>
        <taxon>Physalacriaceae</taxon>
        <taxon>Cylindrobasidium</taxon>
    </lineage>
</organism>
<accession>A0A0D7B472</accession>
<feature type="compositionally biased region" description="Polar residues" evidence="1">
    <location>
        <begin position="404"/>
        <end position="421"/>
    </location>
</feature>
<protein>
    <recommendedName>
        <fullName evidence="4">F-box domain-containing protein</fullName>
    </recommendedName>
</protein>
<dbReference type="SUPFAM" id="SSF52047">
    <property type="entry name" value="RNI-like"/>
    <property type="match status" value="1"/>
</dbReference>
<name>A0A0D7B472_9AGAR</name>
<proteinExistence type="predicted"/>
<evidence type="ECO:0000256" key="1">
    <source>
        <dbReference type="SAM" id="MobiDB-lite"/>
    </source>
</evidence>
<evidence type="ECO:0000313" key="2">
    <source>
        <dbReference type="EMBL" id="KIY64984.1"/>
    </source>
</evidence>
<dbReference type="STRING" id="1314674.A0A0D7B472"/>